<dbReference type="RefSeq" id="WP_126158168.1">
    <property type="nucleotide sequence ID" value="NZ_RQXW01000006.1"/>
</dbReference>
<sequence length="104" mass="10927">MKSSPIKSTLLTAVVTLMVSAMTLPAYAQQDSQAKLANDWAVSKHNGENAGGSSEAKQKGNGGGSGKVEIQDVNLHIPSKQVPDIKPMKKGQASMKMDGVEAEF</sequence>
<evidence type="ECO:0000256" key="2">
    <source>
        <dbReference type="SAM" id="SignalP"/>
    </source>
</evidence>
<organism evidence="3 4">
    <name type="scientific">Amphritea opalescens</name>
    <dbReference type="NCBI Taxonomy" id="2490544"/>
    <lineage>
        <taxon>Bacteria</taxon>
        <taxon>Pseudomonadati</taxon>
        <taxon>Pseudomonadota</taxon>
        <taxon>Gammaproteobacteria</taxon>
        <taxon>Oceanospirillales</taxon>
        <taxon>Oceanospirillaceae</taxon>
        <taxon>Amphritea</taxon>
    </lineage>
</organism>
<feature type="chain" id="PRO_5019239857" evidence="2">
    <location>
        <begin position="29"/>
        <end position="104"/>
    </location>
</feature>
<accession>A0A430KRH4</accession>
<reference evidence="3 4" key="1">
    <citation type="submission" date="2018-11" db="EMBL/GenBank/DDBJ databases">
        <title>The draft genome sequence of Amphritea opalescens ANRC-JH13T.</title>
        <authorList>
            <person name="Fang Z."/>
            <person name="Zhang Y."/>
            <person name="Han X."/>
        </authorList>
    </citation>
    <scope>NUCLEOTIDE SEQUENCE [LARGE SCALE GENOMIC DNA]</scope>
    <source>
        <strain evidence="3 4">ANRC-JH13</strain>
    </source>
</reference>
<gene>
    <name evidence="3" type="ORF">EH243_08220</name>
</gene>
<evidence type="ECO:0000313" key="4">
    <source>
        <dbReference type="Proteomes" id="UP000283087"/>
    </source>
</evidence>
<comment type="caution">
    <text evidence="3">The sequence shown here is derived from an EMBL/GenBank/DDBJ whole genome shotgun (WGS) entry which is preliminary data.</text>
</comment>
<evidence type="ECO:0000313" key="3">
    <source>
        <dbReference type="EMBL" id="RTE66095.1"/>
    </source>
</evidence>
<keyword evidence="4" id="KW-1185">Reference proteome</keyword>
<keyword evidence="2" id="KW-0732">Signal</keyword>
<dbReference type="AlphaFoldDB" id="A0A430KRH4"/>
<feature type="signal peptide" evidence="2">
    <location>
        <begin position="1"/>
        <end position="28"/>
    </location>
</feature>
<proteinExistence type="predicted"/>
<protein>
    <submittedName>
        <fullName evidence="3">Uncharacterized protein</fullName>
    </submittedName>
</protein>
<dbReference type="EMBL" id="RQXW01000006">
    <property type="protein sequence ID" value="RTE66095.1"/>
    <property type="molecule type" value="Genomic_DNA"/>
</dbReference>
<name>A0A430KRH4_9GAMM</name>
<evidence type="ECO:0000256" key="1">
    <source>
        <dbReference type="SAM" id="MobiDB-lite"/>
    </source>
</evidence>
<feature type="region of interest" description="Disordered" evidence="1">
    <location>
        <begin position="40"/>
        <end position="104"/>
    </location>
</feature>
<dbReference type="Proteomes" id="UP000283087">
    <property type="component" value="Unassembled WGS sequence"/>
</dbReference>